<feature type="transmembrane region" description="Helical" evidence="1">
    <location>
        <begin position="15"/>
        <end position="33"/>
    </location>
</feature>
<organism evidence="2 3">
    <name type="scientific">Hominibacterium faecale</name>
    <dbReference type="NCBI Taxonomy" id="2839743"/>
    <lineage>
        <taxon>Bacteria</taxon>
        <taxon>Bacillati</taxon>
        <taxon>Bacillota</taxon>
        <taxon>Clostridia</taxon>
        <taxon>Peptostreptococcales</taxon>
        <taxon>Anaerovoracaceae</taxon>
        <taxon>Hominibacterium</taxon>
    </lineage>
</organism>
<keyword evidence="1" id="KW-1133">Transmembrane helix</keyword>
<keyword evidence="3" id="KW-1185">Reference proteome</keyword>
<protein>
    <submittedName>
        <fullName evidence="2">ABC transporter permease</fullName>
    </submittedName>
</protein>
<comment type="caution">
    <text evidence="2">The sequence shown here is derived from an EMBL/GenBank/DDBJ whole genome shotgun (WGS) entry which is preliminary data.</text>
</comment>
<dbReference type="AlphaFoldDB" id="A0A9J6QNE5"/>
<proteinExistence type="predicted"/>
<feature type="transmembrane region" description="Helical" evidence="1">
    <location>
        <begin position="185"/>
        <end position="203"/>
    </location>
</feature>
<evidence type="ECO:0000256" key="1">
    <source>
        <dbReference type="SAM" id="Phobius"/>
    </source>
</evidence>
<dbReference type="PANTHER" id="PTHR37305">
    <property type="entry name" value="INTEGRAL MEMBRANE PROTEIN-RELATED"/>
    <property type="match status" value="1"/>
</dbReference>
<accession>A0A9J6QNE5</accession>
<dbReference type="Proteomes" id="UP001065549">
    <property type="component" value="Unassembled WGS sequence"/>
</dbReference>
<evidence type="ECO:0000313" key="3">
    <source>
        <dbReference type="Proteomes" id="UP001065549"/>
    </source>
</evidence>
<dbReference type="PANTHER" id="PTHR37305:SF1">
    <property type="entry name" value="MEMBRANE PROTEIN"/>
    <property type="match status" value="1"/>
</dbReference>
<feature type="transmembrane region" description="Helical" evidence="1">
    <location>
        <begin position="236"/>
        <end position="255"/>
    </location>
</feature>
<keyword evidence="1" id="KW-0472">Membrane</keyword>
<feature type="transmembrane region" description="Helical" evidence="1">
    <location>
        <begin position="122"/>
        <end position="147"/>
    </location>
</feature>
<reference evidence="2" key="1">
    <citation type="submission" date="2022-09" db="EMBL/GenBank/DDBJ databases">
        <title>Culturomic study of gut microbiota in children with autism spectrum disorder.</title>
        <authorList>
            <person name="Efimov B.A."/>
            <person name="Chaplin A.V."/>
            <person name="Sokolova S.R."/>
            <person name="Pikina A.P."/>
            <person name="Korzhanova M."/>
            <person name="Belova V."/>
            <person name="Korostin D."/>
        </authorList>
    </citation>
    <scope>NUCLEOTIDE SEQUENCE</scope>
    <source>
        <strain evidence="2">ASD5510</strain>
    </source>
</reference>
<gene>
    <name evidence="2" type="ORF">OBO34_03745</name>
</gene>
<dbReference type="EMBL" id="JAOSHN010000001">
    <property type="protein sequence ID" value="MCU7377466.1"/>
    <property type="molecule type" value="Genomic_DNA"/>
</dbReference>
<feature type="transmembrane region" description="Helical" evidence="1">
    <location>
        <begin position="68"/>
        <end position="92"/>
    </location>
</feature>
<name>A0A9J6QNE5_9FIRM</name>
<feature type="transmembrane region" description="Helical" evidence="1">
    <location>
        <begin position="153"/>
        <end position="178"/>
    </location>
</feature>
<dbReference type="GO" id="GO:0140359">
    <property type="term" value="F:ABC-type transporter activity"/>
    <property type="evidence" value="ECO:0007669"/>
    <property type="project" value="InterPro"/>
</dbReference>
<dbReference type="RefSeq" id="WP_269478372.1">
    <property type="nucleotide sequence ID" value="NZ_JAOSHN010000001.1"/>
</dbReference>
<dbReference type="Pfam" id="PF12679">
    <property type="entry name" value="ABC2_membrane_2"/>
    <property type="match status" value="1"/>
</dbReference>
<sequence length="262" mass="28881">MILFRHELRQGRRMLLIWSAVVGFMILICMLMYPEMGKQMGGIDKIFSQMGGFTEAFGMDKLSLGSVMGFYGIECGNVLGIGGAFFAALLGISSLAKEEAGHTAEFLLTHPISRMRVTWEKLAALICQLILFNAICIACSLISFVLIDEQIEVKAFVLFHIAQFLLQLEIALICFAISSFLRRSGLGLGLGFAALLYFLNIIGNIGNQADWLKYITPFKYADASSIIPDGTLDGKLIILGMVYTLAAALIAFLHFRRKDISV</sequence>
<keyword evidence="1" id="KW-0812">Transmembrane</keyword>
<dbReference type="GO" id="GO:0005886">
    <property type="term" value="C:plasma membrane"/>
    <property type="evidence" value="ECO:0007669"/>
    <property type="project" value="UniProtKB-SubCell"/>
</dbReference>
<evidence type="ECO:0000313" key="2">
    <source>
        <dbReference type="EMBL" id="MCU7377466.1"/>
    </source>
</evidence>